<dbReference type="Proteomes" id="UP001180020">
    <property type="component" value="Unassembled WGS sequence"/>
</dbReference>
<accession>A0AAV9EL61</accession>
<evidence type="ECO:0000313" key="1">
    <source>
        <dbReference type="EMBL" id="KAK1313548.1"/>
    </source>
</evidence>
<keyword evidence="2" id="KW-1185">Reference proteome</keyword>
<proteinExistence type="predicted"/>
<sequence>MGGRRSGGGCGEADGRVEVEGKVALIAVAEIENIFDGVKRRPIINLVCLKKKTYSKNERNVD</sequence>
<comment type="caution">
    <text evidence="1">The sequence shown here is derived from an EMBL/GenBank/DDBJ whole genome shotgun (WGS) entry which is preliminary data.</text>
</comment>
<organism evidence="1 2">
    <name type="scientific">Acorus calamus</name>
    <name type="common">Sweet flag</name>
    <dbReference type="NCBI Taxonomy" id="4465"/>
    <lineage>
        <taxon>Eukaryota</taxon>
        <taxon>Viridiplantae</taxon>
        <taxon>Streptophyta</taxon>
        <taxon>Embryophyta</taxon>
        <taxon>Tracheophyta</taxon>
        <taxon>Spermatophyta</taxon>
        <taxon>Magnoliopsida</taxon>
        <taxon>Liliopsida</taxon>
        <taxon>Acoraceae</taxon>
        <taxon>Acorus</taxon>
    </lineage>
</organism>
<gene>
    <name evidence="1" type="ORF">QJS10_CPA06g01766</name>
</gene>
<reference evidence="1" key="1">
    <citation type="journal article" date="2023" name="Nat. Commun.">
        <title>Diploid and tetraploid genomes of Acorus and the evolution of monocots.</title>
        <authorList>
            <person name="Ma L."/>
            <person name="Liu K.W."/>
            <person name="Li Z."/>
            <person name="Hsiao Y.Y."/>
            <person name="Qi Y."/>
            <person name="Fu T."/>
            <person name="Tang G.D."/>
            <person name="Zhang D."/>
            <person name="Sun W.H."/>
            <person name="Liu D.K."/>
            <person name="Li Y."/>
            <person name="Chen G.Z."/>
            <person name="Liu X.D."/>
            <person name="Liao X.Y."/>
            <person name="Jiang Y.T."/>
            <person name="Yu X."/>
            <person name="Hao Y."/>
            <person name="Huang J."/>
            <person name="Zhao X.W."/>
            <person name="Ke S."/>
            <person name="Chen Y.Y."/>
            <person name="Wu W.L."/>
            <person name="Hsu J.L."/>
            <person name="Lin Y.F."/>
            <person name="Huang M.D."/>
            <person name="Li C.Y."/>
            <person name="Huang L."/>
            <person name="Wang Z.W."/>
            <person name="Zhao X."/>
            <person name="Zhong W.Y."/>
            <person name="Peng D.H."/>
            <person name="Ahmad S."/>
            <person name="Lan S."/>
            <person name="Zhang J.S."/>
            <person name="Tsai W.C."/>
            <person name="Van de Peer Y."/>
            <person name="Liu Z.J."/>
        </authorList>
    </citation>
    <scope>NUCLEOTIDE SEQUENCE</scope>
    <source>
        <strain evidence="1">CP</strain>
    </source>
</reference>
<protein>
    <submittedName>
        <fullName evidence="1">Uncharacterized protein</fullName>
    </submittedName>
</protein>
<dbReference type="AlphaFoldDB" id="A0AAV9EL61"/>
<reference evidence="1" key="2">
    <citation type="submission" date="2023-06" db="EMBL/GenBank/DDBJ databases">
        <authorList>
            <person name="Ma L."/>
            <person name="Liu K.-W."/>
            <person name="Li Z."/>
            <person name="Hsiao Y.-Y."/>
            <person name="Qi Y."/>
            <person name="Fu T."/>
            <person name="Tang G."/>
            <person name="Zhang D."/>
            <person name="Sun W.-H."/>
            <person name="Liu D.-K."/>
            <person name="Li Y."/>
            <person name="Chen G.-Z."/>
            <person name="Liu X.-D."/>
            <person name="Liao X.-Y."/>
            <person name="Jiang Y.-T."/>
            <person name="Yu X."/>
            <person name="Hao Y."/>
            <person name="Huang J."/>
            <person name="Zhao X.-W."/>
            <person name="Ke S."/>
            <person name="Chen Y.-Y."/>
            <person name="Wu W.-L."/>
            <person name="Hsu J.-L."/>
            <person name="Lin Y.-F."/>
            <person name="Huang M.-D."/>
            <person name="Li C.-Y."/>
            <person name="Huang L."/>
            <person name="Wang Z.-W."/>
            <person name="Zhao X."/>
            <person name="Zhong W.-Y."/>
            <person name="Peng D.-H."/>
            <person name="Ahmad S."/>
            <person name="Lan S."/>
            <person name="Zhang J.-S."/>
            <person name="Tsai W.-C."/>
            <person name="Van De Peer Y."/>
            <person name="Liu Z.-J."/>
        </authorList>
    </citation>
    <scope>NUCLEOTIDE SEQUENCE</scope>
    <source>
        <strain evidence="1">CP</strain>
        <tissue evidence="1">Leaves</tissue>
    </source>
</reference>
<name>A0AAV9EL61_ACOCL</name>
<dbReference type="EMBL" id="JAUJYO010000006">
    <property type="protein sequence ID" value="KAK1313548.1"/>
    <property type="molecule type" value="Genomic_DNA"/>
</dbReference>
<evidence type="ECO:0000313" key="2">
    <source>
        <dbReference type="Proteomes" id="UP001180020"/>
    </source>
</evidence>